<dbReference type="Pfam" id="PF02348">
    <property type="entry name" value="CTP_transf_3"/>
    <property type="match status" value="1"/>
</dbReference>
<evidence type="ECO:0000313" key="1">
    <source>
        <dbReference type="EMBL" id="OGY44948.1"/>
    </source>
</evidence>
<name>A0A1G1XY32_9BACT</name>
<dbReference type="AlphaFoldDB" id="A0A1G1XY32"/>
<accession>A0A1G1XY32</accession>
<dbReference type="InterPro" id="IPR003329">
    <property type="entry name" value="Cytidylyl_trans"/>
</dbReference>
<gene>
    <name evidence="1" type="ORF">A2729_04150</name>
</gene>
<dbReference type="InterPro" id="IPR029044">
    <property type="entry name" value="Nucleotide-diphossugar_trans"/>
</dbReference>
<dbReference type="PANTHER" id="PTHR42866">
    <property type="entry name" value="3-DEOXY-MANNO-OCTULOSONATE CYTIDYLYLTRANSFERASE"/>
    <property type="match status" value="1"/>
</dbReference>
<evidence type="ECO:0000313" key="2">
    <source>
        <dbReference type="Proteomes" id="UP000178930"/>
    </source>
</evidence>
<dbReference type="Gene3D" id="3.90.550.10">
    <property type="entry name" value="Spore Coat Polysaccharide Biosynthesis Protein SpsA, Chain A"/>
    <property type="match status" value="1"/>
</dbReference>
<dbReference type="STRING" id="1797532.A2729_04150"/>
<evidence type="ECO:0008006" key="3">
    <source>
        <dbReference type="Google" id="ProtNLM"/>
    </source>
</evidence>
<organism evidence="1 2">
    <name type="scientific">Candidatus Buchananbacteria bacterium RIFCSPHIGHO2_01_FULL_39_14</name>
    <dbReference type="NCBI Taxonomy" id="1797532"/>
    <lineage>
        <taxon>Bacteria</taxon>
        <taxon>Candidatus Buchananiibacteriota</taxon>
    </lineage>
</organism>
<sequence>MTKNFCIIQARMGSTRLPGKVLLEVDGVPLLEYLIKRVKLAKKIDKIVVATGSNQENDPIEKLCLKLKIDCFRGSEKDVLDRYYQCLKNYPEYQNIVRVTGDCPLIDPKVIDQVIDLFEQGNYDYASNVVSPTFPDGMDVEIFRREVLEESAKKATTDFEREHVNEYLLGSDKFTKGNLKAENNYSKYHLTVDNEEDYLVVKFLAQNSKIDASYLNYVELLEENPEIKKLNAHINRNEYAFKNKK</sequence>
<reference evidence="1 2" key="1">
    <citation type="journal article" date="2016" name="Nat. Commun.">
        <title>Thousands of microbial genomes shed light on interconnected biogeochemical processes in an aquifer system.</title>
        <authorList>
            <person name="Anantharaman K."/>
            <person name="Brown C.T."/>
            <person name="Hug L.A."/>
            <person name="Sharon I."/>
            <person name="Castelle C.J."/>
            <person name="Probst A.J."/>
            <person name="Thomas B.C."/>
            <person name="Singh A."/>
            <person name="Wilkins M.J."/>
            <person name="Karaoz U."/>
            <person name="Brodie E.L."/>
            <person name="Williams K.H."/>
            <person name="Hubbard S.S."/>
            <person name="Banfield J.F."/>
        </authorList>
    </citation>
    <scope>NUCLEOTIDE SEQUENCE [LARGE SCALE GENOMIC DNA]</scope>
</reference>
<dbReference type="SUPFAM" id="SSF53448">
    <property type="entry name" value="Nucleotide-diphospho-sugar transferases"/>
    <property type="match status" value="1"/>
</dbReference>
<dbReference type="GO" id="GO:0005829">
    <property type="term" value="C:cytosol"/>
    <property type="evidence" value="ECO:0007669"/>
    <property type="project" value="TreeGrafter"/>
</dbReference>
<dbReference type="PANTHER" id="PTHR42866:SF1">
    <property type="entry name" value="SPORE COAT POLYSACCHARIDE BIOSYNTHESIS PROTEIN SPSF"/>
    <property type="match status" value="1"/>
</dbReference>
<protein>
    <recommendedName>
        <fullName evidence="3">Acylneuraminate cytidylyltransferase</fullName>
    </recommendedName>
</protein>
<dbReference type="Proteomes" id="UP000178930">
    <property type="component" value="Unassembled WGS sequence"/>
</dbReference>
<proteinExistence type="predicted"/>
<dbReference type="EMBL" id="MHIB01000009">
    <property type="protein sequence ID" value="OGY44948.1"/>
    <property type="molecule type" value="Genomic_DNA"/>
</dbReference>
<dbReference type="CDD" id="cd02518">
    <property type="entry name" value="GT2_SpsF"/>
    <property type="match status" value="1"/>
</dbReference>
<comment type="caution">
    <text evidence="1">The sequence shown here is derived from an EMBL/GenBank/DDBJ whole genome shotgun (WGS) entry which is preliminary data.</text>
</comment>